<feature type="transmembrane region" description="Helical" evidence="7">
    <location>
        <begin position="45"/>
        <end position="73"/>
    </location>
</feature>
<feature type="transmembrane region" description="Helical" evidence="7">
    <location>
        <begin position="131"/>
        <end position="153"/>
    </location>
</feature>
<gene>
    <name evidence="8" type="ORF">HLH28_03960</name>
</gene>
<dbReference type="GO" id="GO:0005886">
    <property type="term" value="C:plasma membrane"/>
    <property type="evidence" value="ECO:0007669"/>
    <property type="project" value="UniProtKB-SubCell"/>
</dbReference>
<dbReference type="PIRSF" id="PIRSF006603">
    <property type="entry name" value="DinF"/>
    <property type="match status" value="1"/>
</dbReference>
<feature type="transmembrane region" description="Helical" evidence="7">
    <location>
        <begin position="414"/>
        <end position="433"/>
    </location>
</feature>
<evidence type="ECO:0000256" key="5">
    <source>
        <dbReference type="ARBA" id="ARBA00022989"/>
    </source>
</evidence>
<dbReference type="RefSeq" id="WP_182954724.1">
    <property type="nucleotide sequence ID" value="NZ_JABEQM010000002.1"/>
</dbReference>
<dbReference type="PANTHER" id="PTHR43549:SF3">
    <property type="entry name" value="MULTIDRUG RESISTANCE PROTEIN YPNP-RELATED"/>
    <property type="match status" value="1"/>
</dbReference>
<comment type="subcellular location">
    <subcellularLocation>
        <location evidence="1">Cell inner membrane</location>
        <topology evidence="1">Multi-pass membrane protein</topology>
    </subcellularLocation>
</comment>
<reference evidence="8 9" key="1">
    <citation type="submission" date="2020-04" db="EMBL/GenBank/DDBJ databases">
        <title>Description of novel Gluconacetobacter.</title>
        <authorList>
            <person name="Sombolestani A."/>
        </authorList>
    </citation>
    <scope>NUCLEOTIDE SEQUENCE [LARGE SCALE GENOMIC DNA]</scope>
    <source>
        <strain evidence="8 9">LMG 27802</strain>
    </source>
</reference>
<dbReference type="InterPro" id="IPR002528">
    <property type="entry name" value="MATE_fam"/>
</dbReference>
<feature type="transmembrane region" description="Helical" evidence="7">
    <location>
        <begin position="12"/>
        <end position="33"/>
    </location>
</feature>
<feature type="transmembrane region" description="Helical" evidence="7">
    <location>
        <begin position="236"/>
        <end position="261"/>
    </location>
</feature>
<keyword evidence="3" id="KW-1003">Cell membrane</keyword>
<dbReference type="Pfam" id="PF01554">
    <property type="entry name" value="MatE"/>
    <property type="match status" value="2"/>
</dbReference>
<feature type="transmembrane region" description="Helical" evidence="7">
    <location>
        <begin position="355"/>
        <end position="376"/>
    </location>
</feature>
<feature type="transmembrane region" description="Helical" evidence="7">
    <location>
        <begin position="281"/>
        <end position="299"/>
    </location>
</feature>
<dbReference type="Proteomes" id="UP000578030">
    <property type="component" value="Unassembled WGS sequence"/>
</dbReference>
<feature type="transmembrane region" description="Helical" evidence="7">
    <location>
        <begin position="311"/>
        <end position="335"/>
    </location>
</feature>
<dbReference type="InterPro" id="IPR048279">
    <property type="entry name" value="MdtK-like"/>
</dbReference>
<keyword evidence="4 7" id="KW-0812">Transmembrane</keyword>
<dbReference type="GO" id="GO:0042910">
    <property type="term" value="F:xenobiotic transmembrane transporter activity"/>
    <property type="evidence" value="ECO:0007669"/>
    <property type="project" value="InterPro"/>
</dbReference>
<evidence type="ECO:0000256" key="6">
    <source>
        <dbReference type="ARBA" id="ARBA00023136"/>
    </source>
</evidence>
<accession>A0A7W4PNC3</accession>
<sequence>MRDLTQGSIPRLLAGMAGFIGFGLIVQTLYLLVDLYFVARLGGPAVAGVAAAGSVMLFVMALSQAVSVGALSLIARAIGARDAAGAQTVFEQAIGMAMVAGAATLLAGYPAGGSLMTVLSADDRTAMAARAYLFALLPSLALMFPGAALGAALRAAGIVGAPMAIQSATVLLNAALAPVLVAGWGTGHPFGVAGAGFASSGAAAIGTVAQVVLFGRLDTTLQLRAAAPRLATWRRIAATGLPASGEFLLMFVISGVVYWALRRYGSDAQAGFGIGSRVMQSIFLPAMAVAFAAAPIAAQNHGAGRADRVRATFRATALTGSGIMLALTFLCRLHPDLLVRVFTGNPTVAAVASDYLRVVSWNFVAMGLVFSCSAMFQGFGNTGPALAGTASRLVTFVLPVILLAHWPQATLHDIWRLSNASVVLQASVSLLLLRRAFRRHLGTPVSGRGHVTESIG</sequence>
<evidence type="ECO:0000256" key="7">
    <source>
        <dbReference type="SAM" id="Phobius"/>
    </source>
</evidence>
<name>A0A7W4PNC3_9PROT</name>
<dbReference type="GO" id="GO:0015297">
    <property type="term" value="F:antiporter activity"/>
    <property type="evidence" value="ECO:0007669"/>
    <property type="project" value="InterPro"/>
</dbReference>
<evidence type="ECO:0000256" key="2">
    <source>
        <dbReference type="ARBA" id="ARBA00022448"/>
    </source>
</evidence>
<keyword evidence="5 7" id="KW-1133">Transmembrane helix</keyword>
<evidence type="ECO:0000256" key="1">
    <source>
        <dbReference type="ARBA" id="ARBA00004429"/>
    </source>
</evidence>
<evidence type="ECO:0000313" key="9">
    <source>
        <dbReference type="Proteomes" id="UP000578030"/>
    </source>
</evidence>
<dbReference type="AlphaFoldDB" id="A0A7W4PNC3"/>
<feature type="transmembrane region" description="Helical" evidence="7">
    <location>
        <begin position="190"/>
        <end position="215"/>
    </location>
</feature>
<protein>
    <submittedName>
        <fullName evidence="8">MATE family efflux transporter</fullName>
    </submittedName>
</protein>
<dbReference type="EMBL" id="JABEQM010000002">
    <property type="protein sequence ID" value="MBB2200741.1"/>
    <property type="molecule type" value="Genomic_DNA"/>
</dbReference>
<dbReference type="InterPro" id="IPR052031">
    <property type="entry name" value="Membrane_Transporter-Flippase"/>
</dbReference>
<keyword evidence="9" id="KW-1185">Reference proteome</keyword>
<dbReference type="PANTHER" id="PTHR43549">
    <property type="entry name" value="MULTIDRUG RESISTANCE PROTEIN YPNP-RELATED"/>
    <property type="match status" value="1"/>
</dbReference>
<evidence type="ECO:0000313" key="8">
    <source>
        <dbReference type="EMBL" id="MBB2200741.1"/>
    </source>
</evidence>
<dbReference type="NCBIfam" id="TIGR00797">
    <property type="entry name" value="matE"/>
    <property type="match status" value="1"/>
</dbReference>
<feature type="transmembrane region" description="Helical" evidence="7">
    <location>
        <begin position="165"/>
        <end position="184"/>
    </location>
</feature>
<keyword evidence="6 7" id="KW-0472">Membrane</keyword>
<organism evidence="8 9">
    <name type="scientific">Gluconacetobacter tumulisoli</name>
    <dbReference type="NCBI Taxonomy" id="1286189"/>
    <lineage>
        <taxon>Bacteria</taxon>
        <taxon>Pseudomonadati</taxon>
        <taxon>Pseudomonadota</taxon>
        <taxon>Alphaproteobacteria</taxon>
        <taxon>Acetobacterales</taxon>
        <taxon>Acetobacteraceae</taxon>
        <taxon>Gluconacetobacter</taxon>
    </lineage>
</organism>
<proteinExistence type="predicted"/>
<comment type="caution">
    <text evidence="8">The sequence shown here is derived from an EMBL/GenBank/DDBJ whole genome shotgun (WGS) entry which is preliminary data.</text>
</comment>
<feature type="transmembrane region" description="Helical" evidence="7">
    <location>
        <begin position="93"/>
        <end position="111"/>
    </location>
</feature>
<evidence type="ECO:0000256" key="3">
    <source>
        <dbReference type="ARBA" id="ARBA00022475"/>
    </source>
</evidence>
<keyword evidence="2" id="KW-0813">Transport</keyword>
<evidence type="ECO:0000256" key="4">
    <source>
        <dbReference type="ARBA" id="ARBA00022692"/>
    </source>
</evidence>